<dbReference type="InterPro" id="IPR009057">
    <property type="entry name" value="Homeodomain-like_sf"/>
</dbReference>
<dbReference type="SUPFAM" id="SSF46689">
    <property type="entry name" value="Homeodomain-like"/>
    <property type="match status" value="2"/>
</dbReference>
<dbReference type="Gene3D" id="1.10.10.60">
    <property type="entry name" value="Homeodomain-like"/>
    <property type="match status" value="2"/>
</dbReference>
<evidence type="ECO:0000256" key="1">
    <source>
        <dbReference type="ARBA" id="ARBA00023015"/>
    </source>
</evidence>
<dbReference type="PANTHER" id="PTHR46796">
    <property type="entry name" value="HTH-TYPE TRANSCRIPTIONAL ACTIVATOR RHAS-RELATED"/>
    <property type="match status" value="1"/>
</dbReference>
<evidence type="ECO:0000256" key="2">
    <source>
        <dbReference type="ARBA" id="ARBA00023125"/>
    </source>
</evidence>
<organism evidence="5 6">
    <name type="scientific">Caballeronia cordobensis</name>
    <name type="common">Burkholderia cordobensis</name>
    <dbReference type="NCBI Taxonomy" id="1353886"/>
    <lineage>
        <taxon>Bacteria</taxon>
        <taxon>Pseudomonadati</taxon>
        <taxon>Pseudomonadota</taxon>
        <taxon>Betaproteobacteria</taxon>
        <taxon>Burkholderiales</taxon>
        <taxon>Burkholderiaceae</taxon>
        <taxon>Caballeronia</taxon>
    </lineage>
</organism>
<protein>
    <submittedName>
        <fullName evidence="5">AraC family transcriptional regulator</fullName>
    </submittedName>
</protein>
<sequence length="301" mass="32543">MKSDAYGDSIARIFGLRRARSHKLVQIGGDTSFAATRLVSGPAGLPRSLPIKKERALIVVLQLCPLLSHKMWMDDRPKPVDPWPTGGLAVVDLEQSPSSHVTGAIDCIQFYFPRSGLEAIAARDGVQPIIDLVIPDGVYDPVVHQLARLMLPAMDAPDQANDLFLSGLINALHAHLARKYCGIRPEAASPAGALAPARLARAKDLISSKLSGAVSIAEVASECALSPAHFARAFKVSTGVAPHQWLLLRRVEVAKGLLRKREHTGAEIAVMCGFTDQSHLIRVFSSMVGTTPGEWQRRYAK</sequence>
<evidence type="ECO:0000313" key="5">
    <source>
        <dbReference type="EMBL" id="SAL60275.1"/>
    </source>
</evidence>
<feature type="domain" description="HTH araC/xylS-type" evidence="4">
    <location>
        <begin position="200"/>
        <end position="298"/>
    </location>
</feature>
<accession>A0A158IUU1</accession>
<dbReference type="AlphaFoldDB" id="A0A158IUU1"/>
<dbReference type="PROSITE" id="PS01124">
    <property type="entry name" value="HTH_ARAC_FAMILY_2"/>
    <property type="match status" value="1"/>
</dbReference>
<dbReference type="Pfam" id="PF12833">
    <property type="entry name" value="HTH_18"/>
    <property type="match status" value="1"/>
</dbReference>
<keyword evidence="3" id="KW-0804">Transcription</keyword>
<evidence type="ECO:0000256" key="3">
    <source>
        <dbReference type="ARBA" id="ARBA00023163"/>
    </source>
</evidence>
<dbReference type="InterPro" id="IPR050204">
    <property type="entry name" value="AraC_XylS_family_regulators"/>
</dbReference>
<dbReference type="RefSeq" id="WP_053569959.1">
    <property type="nucleotide sequence ID" value="NZ_FCNY02000016.1"/>
</dbReference>
<proteinExistence type="predicted"/>
<keyword evidence="2" id="KW-0238">DNA-binding</keyword>
<evidence type="ECO:0000313" key="6">
    <source>
        <dbReference type="Proteomes" id="UP000054740"/>
    </source>
</evidence>
<dbReference type="EMBL" id="FCNY02000016">
    <property type="protein sequence ID" value="SAL60275.1"/>
    <property type="molecule type" value="Genomic_DNA"/>
</dbReference>
<dbReference type="GO" id="GO:0043565">
    <property type="term" value="F:sequence-specific DNA binding"/>
    <property type="evidence" value="ECO:0007669"/>
    <property type="project" value="InterPro"/>
</dbReference>
<dbReference type="InterPro" id="IPR018060">
    <property type="entry name" value="HTH_AraC"/>
</dbReference>
<dbReference type="PANTHER" id="PTHR46796:SF14">
    <property type="entry name" value="TRANSCRIPTIONAL REGULATORY PROTEIN"/>
    <property type="match status" value="1"/>
</dbReference>
<name>A0A158IUU1_CABCO</name>
<reference evidence="6" key="1">
    <citation type="submission" date="2016-01" db="EMBL/GenBank/DDBJ databases">
        <authorList>
            <person name="Peeters C."/>
        </authorList>
    </citation>
    <scope>NUCLEOTIDE SEQUENCE [LARGE SCALE GENOMIC DNA]</scope>
</reference>
<keyword evidence="1" id="KW-0805">Transcription regulation</keyword>
<dbReference type="Proteomes" id="UP000054740">
    <property type="component" value="Unassembled WGS sequence"/>
</dbReference>
<dbReference type="GO" id="GO:0003700">
    <property type="term" value="F:DNA-binding transcription factor activity"/>
    <property type="evidence" value="ECO:0007669"/>
    <property type="project" value="InterPro"/>
</dbReference>
<gene>
    <name evidence="5" type="ORF">AWB70_05434</name>
</gene>
<keyword evidence="6" id="KW-1185">Reference proteome</keyword>
<evidence type="ECO:0000259" key="4">
    <source>
        <dbReference type="PROSITE" id="PS01124"/>
    </source>
</evidence>
<dbReference type="SMART" id="SM00342">
    <property type="entry name" value="HTH_ARAC"/>
    <property type="match status" value="1"/>
</dbReference>